<comment type="caution">
    <text evidence="1">The sequence shown here is derived from an EMBL/GenBank/DDBJ whole genome shotgun (WGS) entry which is preliminary data.</text>
</comment>
<dbReference type="EMBL" id="BRZM01000027">
    <property type="protein sequence ID" value="GLD56682.1"/>
    <property type="molecule type" value="Genomic_DNA"/>
</dbReference>
<dbReference type="AlphaFoldDB" id="A0AAD3MKS9"/>
<evidence type="ECO:0000313" key="1">
    <source>
        <dbReference type="EMBL" id="GLD56682.1"/>
    </source>
</evidence>
<protein>
    <submittedName>
        <fullName evidence="1">MAM domain-containing protein 2-like protein</fullName>
    </submittedName>
</protein>
<feature type="non-terminal residue" evidence="1">
    <location>
        <position position="1"/>
    </location>
</feature>
<name>A0AAD3MKS9_LATJO</name>
<dbReference type="Proteomes" id="UP001279410">
    <property type="component" value="Unassembled WGS sequence"/>
</dbReference>
<evidence type="ECO:0000313" key="2">
    <source>
        <dbReference type="Proteomes" id="UP001279410"/>
    </source>
</evidence>
<reference evidence="1" key="1">
    <citation type="submission" date="2022-08" db="EMBL/GenBank/DDBJ databases">
        <title>Genome sequencing of akame (Lates japonicus).</title>
        <authorList>
            <person name="Hashiguchi Y."/>
            <person name="Takahashi H."/>
        </authorList>
    </citation>
    <scope>NUCLEOTIDE SEQUENCE</scope>
    <source>
        <strain evidence="1">Kochi</strain>
    </source>
</reference>
<keyword evidence="2" id="KW-1185">Reference proteome</keyword>
<organism evidence="1 2">
    <name type="scientific">Lates japonicus</name>
    <name type="common">Japanese lates</name>
    <dbReference type="NCBI Taxonomy" id="270547"/>
    <lineage>
        <taxon>Eukaryota</taxon>
        <taxon>Metazoa</taxon>
        <taxon>Chordata</taxon>
        <taxon>Craniata</taxon>
        <taxon>Vertebrata</taxon>
        <taxon>Euteleostomi</taxon>
        <taxon>Actinopterygii</taxon>
        <taxon>Neopterygii</taxon>
        <taxon>Teleostei</taxon>
        <taxon>Neoteleostei</taxon>
        <taxon>Acanthomorphata</taxon>
        <taxon>Carangaria</taxon>
        <taxon>Carangaria incertae sedis</taxon>
        <taxon>Centropomidae</taxon>
        <taxon>Lates</taxon>
    </lineage>
</organism>
<gene>
    <name evidence="1" type="ORF">AKAME5_000899300</name>
</gene>
<sequence length="121" mass="13511">MAPGSDISFQTHTHSFPVESLQCAARVELFPQKPAMLPFYLLTFAATIQAHSQLLPGSCNFESNTCEYTSDADFASWTLHEDGSLEVLALRRKSFDSTVEQPGAFDSWVSRNLQNNTEHLQ</sequence>
<proteinExistence type="predicted"/>
<accession>A0AAD3MKS9</accession>